<dbReference type="PANTHER" id="PTHR42954:SF2">
    <property type="entry name" value="FE(2+) TRANSPORT PROTEIN A"/>
    <property type="match status" value="1"/>
</dbReference>
<accession>A0ABS7DKG4</accession>
<dbReference type="InterPro" id="IPR038157">
    <property type="entry name" value="FeoA_core_dom"/>
</dbReference>
<proteinExistence type="predicted"/>
<sequence>MEALMTLDELKIGHKSKIIEVGGEGALRRRLLDMGLTPHTEVMVRKVAPMGDPIEIHLRGYELTIRIDDAKKIEVEGTLDR</sequence>
<evidence type="ECO:0000313" key="3">
    <source>
        <dbReference type="EMBL" id="MBW7571780.1"/>
    </source>
</evidence>
<feature type="domain" description="Ferrous iron transporter FeoA-like" evidence="2">
    <location>
        <begin position="5"/>
        <end position="77"/>
    </location>
</feature>
<dbReference type="InterPro" id="IPR007167">
    <property type="entry name" value="Fe-transptr_FeoA-like"/>
</dbReference>
<keyword evidence="4" id="KW-1185">Reference proteome</keyword>
<dbReference type="Pfam" id="PF04023">
    <property type="entry name" value="FeoA"/>
    <property type="match status" value="1"/>
</dbReference>
<keyword evidence="1" id="KW-0408">Iron</keyword>
<dbReference type="Gene3D" id="2.30.30.90">
    <property type="match status" value="1"/>
</dbReference>
<organism evidence="3 4">
    <name type="scientific">Caproiciproducens faecalis</name>
    <dbReference type="NCBI Taxonomy" id="2820301"/>
    <lineage>
        <taxon>Bacteria</taxon>
        <taxon>Bacillati</taxon>
        <taxon>Bacillota</taxon>
        <taxon>Clostridia</taxon>
        <taxon>Eubacteriales</taxon>
        <taxon>Acutalibacteraceae</taxon>
        <taxon>Caproiciproducens</taxon>
    </lineage>
</organism>
<evidence type="ECO:0000256" key="1">
    <source>
        <dbReference type="ARBA" id="ARBA00023004"/>
    </source>
</evidence>
<reference evidence="3 4" key="1">
    <citation type="submission" date="2021-03" db="EMBL/GenBank/DDBJ databases">
        <title>Caproiciproducens sp. nov. isolated from feces of cow.</title>
        <authorList>
            <person name="Choi J.-Y."/>
        </authorList>
    </citation>
    <scope>NUCLEOTIDE SEQUENCE [LARGE SCALE GENOMIC DNA]</scope>
    <source>
        <strain evidence="3 4">AGMB10547</strain>
    </source>
</reference>
<dbReference type="Proteomes" id="UP000719942">
    <property type="component" value="Unassembled WGS sequence"/>
</dbReference>
<dbReference type="InterPro" id="IPR052713">
    <property type="entry name" value="FeoA"/>
</dbReference>
<dbReference type="InterPro" id="IPR008988">
    <property type="entry name" value="Transcriptional_repressor_C"/>
</dbReference>
<dbReference type="SUPFAM" id="SSF50037">
    <property type="entry name" value="C-terminal domain of transcriptional repressors"/>
    <property type="match status" value="1"/>
</dbReference>
<dbReference type="SMART" id="SM00899">
    <property type="entry name" value="FeoA"/>
    <property type="match status" value="1"/>
</dbReference>
<dbReference type="PANTHER" id="PTHR42954">
    <property type="entry name" value="FE(2+) TRANSPORT PROTEIN A"/>
    <property type="match status" value="1"/>
</dbReference>
<name>A0ABS7DKG4_9FIRM</name>
<protein>
    <submittedName>
        <fullName evidence="3">Ferrous iron transport protein A</fullName>
    </submittedName>
</protein>
<comment type="caution">
    <text evidence="3">The sequence shown here is derived from an EMBL/GenBank/DDBJ whole genome shotgun (WGS) entry which is preliminary data.</text>
</comment>
<evidence type="ECO:0000259" key="2">
    <source>
        <dbReference type="SMART" id="SM00899"/>
    </source>
</evidence>
<evidence type="ECO:0000313" key="4">
    <source>
        <dbReference type="Proteomes" id="UP000719942"/>
    </source>
</evidence>
<gene>
    <name evidence="3" type="ORF">J5W02_03035</name>
</gene>
<dbReference type="EMBL" id="JAGFNZ010000001">
    <property type="protein sequence ID" value="MBW7571780.1"/>
    <property type="molecule type" value="Genomic_DNA"/>
</dbReference>